<dbReference type="Pfam" id="PF10250">
    <property type="entry name" value="O-FucT"/>
    <property type="match status" value="1"/>
</dbReference>
<keyword evidence="6" id="KW-1185">Reference proteome</keyword>
<keyword evidence="3" id="KW-0119">Carbohydrate metabolism</keyword>
<dbReference type="InterPro" id="IPR019378">
    <property type="entry name" value="GDP-Fuc_O-FucTrfase"/>
</dbReference>
<dbReference type="OrthoDB" id="2020419at2759"/>
<evidence type="ECO:0000313" key="5">
    <source>
        <dbReference type="EMBL" id="TFK49748.1"/>
    </source>
</evidence>
<organism evidence="5 6">
    <name type="scientific">Heliocybe sulcata</name>
    <dbReference type="NCBI Taxonomy" id="5364"/>
    <lineage>
        <taxon>Eukaryota</taxon>
        <taxon>Fungi</taxon>
        <taxon>Dikarya</taxon>
        <taxon>Basidiomycota</taxon>
        <taxon>Agaricomycotina</taxon>
        <taxon>Agaricomycetes</taxon>
        <taxon>Gloeophyllales</taxon>
        <taxon>Gloeophyllaceae</taxon>
        <taxon>Heliocybe</taxon>
    </lineage>
</organism>
<feature type="region of interest" description="Disordered" evidence="4">
    <location>
        <begin position="55"/>
        <end position="87"/>
    </location>
</feature>
<evidence type="ECO:0000256" key="2">
    <source>
        <dbReference type="ARBA" id="ARBA00023253"/>
    </source>
</evidence>
<protein>
    <submittedName>
        <fullName evidence="5">Uncharacterized protein</fullName>
    </submittedName>
</protein>
<proteinExistence type="predicted"/>
<sequence>MPATTDRVLTLRGEGGEYLCFSCWLGLSSATIAFGKGRAESKECPNEEAAPTLVCGESTTRKSPPTSKSDQPKHSQNGKKTDPVNLKVTSSSALAVTQSPRTLGRIEKFPVVDRSILDKLDRLQSTKELDFIECLLYGGPDYSSQRTWPPLVTHIPEARKPDLARRADMDFCGFSPCRLLLPARIAEQESKARQHLLQLLQLSRALNRTLVLPNVGKSRLGACMKFEFGAYYDLASFQLALESVESPDGRRPGTLTMDSFKAWLSARRHSVTSQVVFIDTNAKSGLAGSKTLQHDEQLEVRLHDDDTVVYKRAPCFKTKYKRLFASSPFFPLSVHLSNNRSAASSRVVDMLSDDDLRWAAFKPKAQDVAIFEPDVLAVDWDLRHPLFLEDLTLLDAPKLEYAIHLKRSANMLSSSLRPYLAIHWRLESVPLKSLRECAYSLVDRLVDILSSSNSGNFSGAQGIRTVWIATDYPYPVTPSSSLDGSGKRSGTFKTISPEHVEAIGVFNEAFRAGGRLQAFRLTDLNGRLNVLEEDFEAKGGDSEDARIFEDEGATGILDKLVATNADLFVSGAEGCSRTSSFTRQIVEARKAGIENGEQSLRNIVEFFGR</sequence>
<keyword evidence="1" id="KW-0808">Transferase</keyword>
<name>A0A5C3N139_9AGAM</name>
<evidence type="ECO:0000313" key="6">
    <source>
        <dbReference type="Proteomes" id="UP000305948"/>
    </source>
</evidence>
<dbReference type="GO" id="GO:0006004">
    <property type="term" value="P:fucose metabolic process"/>
    <property type="evidence" value="ECO:0007669"/>
    <property type="project" value="UniProtKB-KW"/>
</dbReference>
<dbReference type="GO" id="GO:0016740">
    <property type="term" value="F:transferase activity"/>
    <property type="evidence" value="ECO:0007669"/>
    <property type="project" value="UniProtKB-KW"/>
</dbReference>
<evidence type="ECO:0000256" key="4">
    <source>
        <dbReference type="SAM" id="MobiDB-lite"/>
    </source>
</evidence>
<dbReference type="EMBL" id="ML213515">
    <property type="protein sequence ID" value="TFK49748.1"/>
    <property type="molecule type" value="Genomic_DNA"/>
</dbReference>
<gene>
    <name evidence="5" type="ORF">OE88DRAFT_1646169</name>
</gene>
<dbReference type="Proteomes" id="UP000305948">
    <property type="component" value="Unassembled WGS sequence"/>
</dbReference>
<accession>A0A5C3N139</accession>
<reference evidence="5 6" key="1">
    <citation type="journal article" date="2019" name="Nat. Ecol. Evol.">
        <title>Megaphylogeny resolves global patterns of mushroom evolution.</title>
        <authorList>
            <person name="Varga T."/>
            <person name="Krizsan K."/>
            <person name="Foldi C."/>
            <person name="Dima B."/>
            <person name="Sanchez-Garcia M."/>
            <person name="Sanchez-Ramirez S."/>
            <person name="Szollosi G.J."/>
            <person name="Szarkandi J.G."/>
            <person name="Papp V."/>
            <person name="Albert L."/>
            <person name="Andreopoulos W."/>
            <person name="Angelini C."/>
            <person name="Antonin V."/>
            <person name="Barry K.W."/>
            <person name="Bougher N.L."/>
            <person name="Buchanan P."/>
            <person name="Buyck B."/>
            <person name="Bense V."/>
            <person name="Catcheside P."/>
            <person name="Chovatia M."/>
            <person name="Cooper J."/>
            <person name="Damon W."/>
            <person name="Desjardin D."/>
            <person name="Finy P."/>
            <person name="Geml J."/>
            <person name="Haridas S."/>
            <person name="Hughes K."/>
            <person name="Justo A."/>
            <person name="Karasinski D."/>
            <person name="Kautmanova I."/>
            <person name="Kiss B."/>
            <person name="Kocsube S."/>
            <person name="Kotiranta H."/>
            <person name="LaButti K.M."/>
            <person name="Lechner B.E."/>
            <person name="Liimatainen K."/>
            <person name="Lipzen A."/>
            <person name="Lukacs Z."/>
            <person name="Mihaltcheva S."/>
            <person name="Morgado L.N."/>
            <person name="Niskanen T."/>
            <person name="Noordeloos M.E."/>
            <person name="Ohm R.A."/>
            <person name="Ortiz-Santana B."/>
            <person name="Ovrebo C."/>
            <person name="Racz N."/>
            <person name="Riley R."/>
            <person name="Savchenko A."/>
            <person name="Shiryaev A."/>
            <person name="Soop K."/>
            <person name="Spirin V."/>
            <person name="Szebenyi C."/>
            <person name="Tomsovsky M."/>
            <person name="Tulloss R.E."/>
            <person name="Uehling J."/>
            <person name="Grigoriev I.V."/>
            <person name="Vagvolgyi C."/>
            <person name="Papp T."/>
            <person name="Martin F.M."/>
            <person name="Miettinen O."/>
            <person name="Hibbett D.S."/>
            <person name="Nagy L.G."/>
        </authorList>
    </citation>
    <scope>NUCLEOTIDE SEQUENCE [LARGE SCALE GENOMIC DNA]</scope>
    <source>
        <strain evidence="5 6">OMC1185</strain>
    </source>
</reference>
<evidence type="ECO:0000256" key="3">
    <source>
        <dbReference type="ARBA" id="ARBA00023277"/>
    </source>
</evidence>
<keyword evidence="2" id="KW-0294">Fucose metabolism</keyword>
<dbReference type="AlphaFoldDB" id="A0A5C3N139"/>
<dbReference type="Gene3D" id="3.40.50.11350">
    <property type="match status" value="1"/>
</dbReference>
<evidence type="ECO:0000256" key="1">
    <source>
        <dbReference type="ARBA" id="ARBA00022679"/>
    </source>
</evidence>